<gene>
    <name evidence="1" type="ORF">DSO57_1018936</name>
</gene>
<sequence length="82" mass="9403">MATVDIFNVDMGAVVHSSTGISPFKANYRFDPTWDHLPTEEASNPKEQDWVAAIHTTQEECAQNLKQDVQIYKYFSDKRRSP</sequence>
<keyword evidence="2" id="KW-1185">Reference proteome</keyword>
<accession>A0ACC2T4A5</accession>
<dbReference type="EMBL" id="QTSX02003634">
    <property type="protein sequence ID" value="KAJ9069397.1"/>
    <property type="molecule type" value="Genomic_DNA"/>
</dbReference>
<evidence type="ECO:0000313" key="1">
    <source>
        <dbReference type="EMBL" id="KAJ9069397.1"/>
    </source>
</evidence>
<reference evidence="1" key="1">
    <citation type="submission" date="2022-04" db="EMBL/GenBank/DDBJ databases">
        <title>Genome of the entomopathogenic fungus Entomophthora muscae.</title>
        <authorList>
            <person name="Elya C."/>
            <person name="Lovett B.R."/>
            <person name="Lee E."/>
            <person name="Macias A.M."/>
            <person name="Hajek A.E."/>
            <person name="De Bivort B.L."/>
            <person name="Kasson M.T."/>
            <person name="De Fine Licht H.H."/>
            <person name="Stajich J.E."/>
        </authorList>
    </citation>
    <scope>NUCLEOTIDE SEQUENCE</scope>
    <source>
        <strain evidence="1">Berkeley</strain>
    </source>
</reference>
<proteinExistence type="predicted"/>
<dbReference type="Proteomes" id="UP001165960">
    <property type="component" value="Unassembled WGS sequence"/>
</dbReference>
<comment type="caution">
    <text evidence="1">The sequence shown here is derived from an EMBL/GenBank/DDBJ whole genome shotgun (WGS) entry which is preliminary data.</text>
</comment>
<name>A0ACC2T4A5_9FUNG</name>
<evidence type="ECO:0000313" key="2">
    <source>
        <dbReference type="Proteomes" id="UP001165960"/>
    </source>
</evidence>
<protein>
    <submittedName>
        <fullName evidence="1">Uncharacterized protein</fullName>
    </submittedName>
</protein>
<organism evidence="1 2">
    <name type="scientific">Entomophthora muscae</name>
    <dbReference type="NCBI Taxonomy" id="34485"/>
    <lineage>
        <taxon>Eukaryota</taxon>
        <taxon>Fungi</taxon>
        <taxon>Fungi incertae sedis</taxon>
        <taxon>Zoopagomycota</taxon>
        <taxon>Entomophthoromycotina</taxon>
        <taxon>Entomophthoromycetes</taxon>
        <taxon>Entomophthorales</taxon>
        <taxon>Entomophthoraceae</taxon>
        <taxon>Entomophthora</taxon>
    </lineage>
</organism>